<dbReference type="AlphaFoldDB" id="A0A9W8LYR0"/>
<dbReference type="Proteomes" id="UP001139887">
    <property type="component" value="Unassembled WGS sequence"/>
</dbReference>
<comment type="caution">
    <text evidence="3">The sequence shown here is derived from an EMBL/GenBank/DDBJ whole genome shotgun (WGS) entry which is preliminary data.</text>
</comment>
<protein>
    <recommendedName>
        <fullName evidence="2">Roadblock/LAMTOR2 domain-containing protein</fullName>
    </recommendedName>
</protein>
<evidence type="ECO:0000256" key="1">
    <source>
        <dbReference type="ARBA" id="ARBA00007191"/>
    </source>
</evidence>
<evidence type="ECO:0000259" key="2">
    <source>
        <dbReference type="SMART" id="SM00960"/>
    </source>
</evidence>
<dbReference type="InterPro" id="IPR004942">
    <property type="entry name" value="Roadblock/LAMTOR2_dom"/>
</dbReference>
<proteinExistence type="inferred from homology"/>
<comment type="similarity">
    <text evidence="1">Belongs to the GAMAD family.</text>
</comment>
<dbReference type="PANTHER" id="PTHR10779">
    <property type="entry name" value="DYNEIN LIGHT CHAIN ROADBLOCK"/>
    <property type="match status" value="1"/>
</dbReference>
<evidence type="ECO:0000313" key="4">
    <source>
        <dbReference type="Proteomes" id="UP001139887"/>
    </source>
</evidence>
<reference evidence="3" key="1">
    <citation type="submission" date="2022-07" db="EMBL/GenBank/DDBJ databases">
        <title>Phylogenomic reconstructions and comparative analyses of Kickxellomycotina fungi.</title>
        <authorList>
            <person name="Reynolds N.K."/>
            <person name="Stajich J.E."/>
            <person name="Barry K."/>
            <person name="Grigoriev I.V."/>
            <person name="Crous P."/>
            <person name="Smith M.E."/>
        </authorList>
    </citation>
    <scope>NUCLEOTIDE SEQUENCE</scope>
    <source>
        <strain evidence="3">NRRL 1566</strain>
    </source>
</reference>
<dbReference type="SUPFAM" id="SSF103196">
    <property type="entry name" value="Roadblock/LC7 domain"/>
    <property type="match status" value="1"/>
</dbReference>
<dbReference type="Pfam" id="PF03259">
    <property type="entry name" value="Robl_LC7"/>
    <property type="match status" value="1"/>
</dbReference>
<organism evidence="3 4">
    <name type="scientific">Coemansia brasiliensis</name>
    <dbReference type="NCBI Taxonomy" id="2650707"/>
    <lineage>
        <taxon>Eukaryota</taxon>
        <taxon>Fungi</taxon>
        <taxon>Fungi incertae sedis</taxon>
        <taxon>Zoopagomycota</taxon>
        <taxon>Kickxellomycotina</taxon>
        <taxon>Kickxellomycetes</taxon>
        <taxon>Kickxellales</taxon>
        <taxon>Kickxellaceae</taxon>
        <taxon>Coemansia</taxon>
    </lineage>
</organism>
<dbReference type="EMBL" id="JANBUW010000030">
    <property type="protein sequence ID" value="KAJ2850525.1"/>
    <property type="molecule type" value="Genomic_DNA"/>
</dbReference>
<name>A0A9W8LYR0_9FUNG</name>
<sequence>MVLGSSSSSGDALEQIDIDETINRLNAKKGVESVTALTIDGRVIRTTAAAEQGELQGKLLSKLARNAAEMVKELEPQDELSFLRIRTKRHEIMIAPDQSYLLIVVQSPQKD</sequence>
<feature type="domain" description="Roadblock/LAMTOR2" evidence="2">
    <location>
        <begin position="18"/>
        <end position="106"/>
    </location>
</feature>
<dbReference type="Gene3D" id="3.30.450.30">
    <property type="entry name" value="Dynein light chain 2a, cytoplasmic"/>
    <property type="match status" value="1"/>
</dbReference>
<dbReference type="SMART" id="SM00960">
    <property type="entry name" value="Robl_LC7"/>
    <property type="match status" value="1"/>
</dbReference>
<evidence type="ECO:0000313" key="3">
    <source>
        <dbReference type="EMBL" id="KAJ2850525.1"/>
    </source>
</evidence>
<dbReference type="OrthoDB" id="9985637at2759"/>
<gene>
    <name evidence="3" type="ORF">IWW36_001843</name>
</gene>
<accession>A0A9W8LYR0</accession>
<keyword evidence="4" id="KW-1185">Reference proteome</keyword>